<proteinExistence type="predicted"/>
<dbReference type="EMBL" id="QZEI01000010">
    <property type="protein sequence ID" value="RLV60869.1"/>
    <property type="molecule type" value="Genomic_DNA"/>
</dbReference>
<keyword evidence="1" id="KW-1133">Transmembrane helix</keyword>
<dbReference type="Proteomes" id="UP000281474">
    <property type="component" value="Unassembled WGS sequence"/>
</dbReference>
<feature type="transmembrane region" description="Helical" evidence="1">
    <location>
        <begin position="34"/>
        <end position="57"/>
    </location>
</feature>
<sequence length="91" mass="10114">MSVTQVLKIFALWFFIAIIPITLLFGFSPMAGGSLLLVLVSLMFVVIGAPIQIFLTWRNPSRAMLFQFIYSFLIIIVITLLAASTGKFNVT</sequence>
<dbReference type="AlphaFoldDB" id="A0A3L8Q1C0"/>
<evidence type="ECO:0000256" key="1">
    <source>
        <dbReference type="SAM" id="Phobius"/>
    </source>
</evidence>
<feature type="transmembrane region" description="Helical" evidence="1">
    <location>
        <begin position="63"/>
        <end position="83"/>
    </location>
</feature>
<evidence type="ECO:0000313" key="3">
    <source>
        <dbReference type="Proteomes" id="UP000281474"/>
    </source>
</evidence>
<evidence type="ECO:0000313" key="2">
    <source>
        <dbReference type="EMBL" id="RLV60869.1"/>
    </source>
</evidence>
<reference evidence="2 3" key="1">
    <citation type="submission" date="2018-09" db="EMBL/GenBank/DDBJ databases">
        <title>Phylogeny of the Shewanellaceae, and recommendation for two new genera, Pseudoshewanella and Parashewanella.</title>
        <authorList>
            <person name="Wang G."/>
        </authorList>
    </citation>
    <scope>NUCLEOTIDE SEQUENCE [LARGE SCALE GENOMIC DNA]</scope>
    <source>
        <strain evidence="2 3">C51</strain>
    </source>
</reference>
<organism evidence="2 3">
    <name type="scientific">Parashewanella curva</name>
    <dbReference type="NCBI Taxonomy" id="2338552"/>
    <lineage>
        <taxon>Bacteria</taxon>
        <taxon>Pseudomonadati</taxon>
        <taxon>Pseudomonadota</taxon>
        <taxon>Gammaproteobacteria</taxon>
        <taxon>Alteromonadales</taxon>
        <taxon>Shewanellaceae</taxon>
        <taxon>Parashewanella</taxon>
    </lineage>
</organism>
<dbReference type="RefSeq" id="WP_121837773.1">
    <property type="nucleotide sequence ID" value="NZ_ML014759.1"/>
</dbReference>
<accession>A0A3L8Q1C0</accession>
<keyword evidence="3" id="KW-1185">Reference proteome</keyword>
<name>A0A3L8Q1C0_9GAMM</name>
<feature type="transmembrane region" description="Helical" evidence="1">
    <location>
        <begin position="6"/>
        <end position="27"/>
    </location>
</feature>
<protein>
    <submittedName>
        <fullName evidence="2">Uncharacterized protein</fullName>
    </submittedName>
</protein>
<gene>
    <name evidence="2" type="ORF">D5018_04295</name>
</gene>
<keyword evidence="1" id="KW-0472">Membrane</keyword>
<comment type="caution">
    <text evidence="2">The sequence shown here is derived from an EMBL/GenBank/DDBJ whole genome shotgun (WGS) entry which is preliminary data.</text>
</comment>
<keyword evidence="1" id="KW-0812">Transmembrane</keyword>